<dbReference type="SUPFAM" id="SSF52091">
    <property type="entry name" value="SpoIIaa-like"/>
    <property type="match status" value="1"/>
</dbReference>
<dbReference type="EMBL" id="DS999641">
    <property type="protein sequence ID" value="EFE65091.2"/>
    <property type="molecule type" value="Genomic_DNA"/>
</dbReference>
<dbReference type="CDD" id="cd07043">
    <property type="entry name" value="STAS_anti-anti-sigma_factors"/>
    <property type="match status" value="1"/>
</dbReference>
<dbReference type="InterPro" id="IPR002645">
    <property type="entry name" value="STAS_dom"/>
</dbReference>
<feature type="region of interest" description="Disordered" evidence="1">
    <location>
        <begin position="1"/>
        <end position="38"/>
    </location>
</feature>
<reference evidence="4" key="1">
    <citation type="submission" date="2008-12" db="EMBL/GenBank/DDBJ databases">
        <title>Annotation of Streptomyces ghanaensis ATCC 14672.</title>
        <authorList>
            <consortium name="The Broad Institute Genome Sequencing Platform"/>
            <consortium name="Broad Institute Microbial Sequencing Center"/>
            <person name="Fischbach M."/>
            <person name="Ward D."/>
            <person name="Young S."/>
            <person name="Kodira C.D."/>
            <person name="Zeng Q."/>
            <person name="Koehrsen M."/>
            <person name="Godfrey P."/>
            <person name="Alvarado L."/>
            <person name="Berlin A.M."/>
            <person name="Borenstein D."/>
            <person name="Chen Z."/>
            <person name="Engels R."/>
            <person name="Freedman E."/>
            <person name="Gellesch M."/>
            <person name="Goldberg J."/>
            <person name="Griggs A."/>
            <person name="Gujja S."/>
            <person name="Heiman D.I."/>
            <person name="Hepburn T.A."/>
            <person name="Howarth C."/>
            <person name="Jen D."/>
            <person name="Larson L."/>
            <person name="Lewis B."/>
            <person name="Mehta T."/>
            <person name="Park D."/>
            <person name="Pearson M."/>
            <person name="Roberts A."/>
            <person name="Saif S."/>
            <person name="Shea T.D."/>
            <person name="Shenoy N."/>
            <person name="Sisk P."/>
            <person name="Stolte C."/>
            <person name="Sykes S.N."/>
            <person name="Walk T."/>
            <person name="White J."/>
            <person name="Yandava C."/>
            <person name="Straight P."/>
            <person name="Clardy J."/>
            <person name="Hung D."/>
            <person name="Kolter R."/>
            <person name="Mekalanos J."/>
            <person name="Walker S."/>
            <person name="Walsh C.T."/>
            <person name="Wieland B.L.C."/>
            <person name="Ilzarbe M."/>
            <person name="Galagan J."/>
            <person name="Nusbaum C."/>
            <person name="Birren B."/>
        </authorList>
    </citation>
    <scope>NUCLEOTIDE SEQUENCE [LARGE SCALE GENOMIC DNA]</scope>
    <source>
        <strain evidence="4">ATCC 14672 / DSM 40746 / JCM 4963 / KCTC 9882 / NRRL B-12104 / FH 1290</strain>
    </source>
</reference>
<dbReference type="Proteomes" id="UP000003824">
    <property type="component" value="Unassembled WGS sequence"/>
</dbReference>
<name>D5ZWY1_STRV1</name>
<gene>
    <name evidence="3" type="ORF">SSFG_00345</name>
</gene>
<proteinExistence type="predicted"/>
<dbReference type="AlphaFoldDB" id="D5ZWY1"/>
<dbReference type="Gene3D" id="3.30.750.24">
    <property type="entry name" value="STAS domain"/>
    <property type="match status" value="1"/>
</dbReference>
<evidence type="ECO:0000313" key="3">
    <source>
        <dbReference type="EMBL" id="EFE65091.2"/>
    </source>
</evidence>
<evidence type="ECO:0000313" key="4">
    <source>
        <dbReference type="Proteomes" id="UP000003824"/>
    </source>
</evidence>
<protein>
    <recommendedName>
        <fullName evidence="2">STAS domain-containing protein</fullName>
    </recommendedName>
</protein>
<feature type="compositionally biased region" description="Basic residues" evidence="1">
    <location>
        <begin position="27"/>
        <end position="38"/>
    </location>
</feature>
<evidence type="ECO:0000259" key="2">
    <source>
        <dbReference type="PROSITE" id="PS50801"/>
    </source>
</evidence>
<dbReference type="PROSITE" id="PS50801">
    <property type="entry name" value="STAS"/>
    <property type="match status" value="1"/>
</dbReference>
<organism evidence="3 4">
    <name type="scientific">Streptomyces viridosporus (strain ATCC 14672 / DSM 40746 / JCM 4963 / KCTC 9882 / NRRL B-12104 / FH 1290)</name>
    <name type="common">Streptomyces ghanaensis</name>
    <dbReference type="NCBI Taxonomy" id="566461"/>
    <lineage>
        <taxon>Bacteria</taxon>
        <taxon>Bacillati</taxon>
        <taxon>Actinomycetota</taxon>
        <taxon>Actinomycetes</taxon>
        <taxon>Kitasatosporales</taxon>
        <taxon>Streptomycetaceae</taxon>
        <taxon>Streptomyces</taxon>
    </lineage>
</organism>
<accession>D5ZWY1</accession>
<dbReference type="Pfam" id="PF01740">
    <property type="entry name" value="STAS"/>
    <property type="match status" value="1"/>
</dbReference>
<dbReference type="eggNOG" id="COG1366">
    <property type="taxonomic scope" value="Bacteria"/>
</dbReference>
<feature type="domain" description="STAS" evidence="2">
    <location>
        <begin position="51"/>
        <end position="107"/>
    </location>
</feature>
<evidence type="ECO:0000256" key="1">
    <source>
        <dbReference type="SAM" id="MobiDB-lite"/>
    </source>
</evidence>
<dbReference type="InterPro" id="IPR036513">
    <property type="entry name" value="STAS_dom_sf"/>
</dbReference>
<sequence length="143" mass="15344">MEDAPARTQHPSGPGSGADARSDAAGHHHFRRGRHHRRHAHEDCLMTTLLTLTPSRRPDGMAQLTVVGEIDMSNTDALATAIETTEGPLVLDLTAVEYLDSAGLSVLFRHTDRIEIIATSLLAPVLEISGLADLTTIHGLDTP</sequence>